<evidence type="ECO:0000256" key="1">
    <source>
        <dbReference type="SAM" id="Phobius"/>
    </source>
</evidence>
<keyword evidence="1" id="KW-0472">Membrane</keyword>
<feature type="transmembrane region" description="Helical" evidence="1">
    <location>
        <begin position="60"/>
        <end position="81"/>
    </location>
</feature>
<name>A0A930W1B2_9ACTN</name>
<dbReference type="AlphaFoldDB" id="A0A930W1B2"/>
<evidence type="ECO:0000313" key="2">
    <source>
        <dbReference type="EMBL" id="MBF4807988.1"/>
    </source>
</evidence>
<proteinExistence type="predicted"/>
<organism evidence="2 3">
    <name type="scientific">Lancefieldella rimae</name>
    <dbReference type="NCBI Taxonomy" id="1383"/>
    <lineage>
        <taxon>Bacteria</taxon>
        <taxon>Bacillati</taxon>
        <taxon>Actinomycetota</taxon>
        <taxon>Coriobacteriia</taxon>
        <taxon>Coriobacteriales</taxon>
        <taxon>Atopobiaceae</taxon>
        <taxon>Lancefieldella</taxon>
    </lineage>
</organism>
<evidence type="ECO:0000313" key="3">
    <source>
        <dbReference type="Proteomes" id="UP000698335"/>
    </source>
</evidence>
<dbReference type="Proteomes" id="UP000698335">
    <property type="component" value="Unassembled WGS sequence"/>
</dbReference>
<protein>
    <submittedName>
        <fullName evidence="2">Uncharacterized protein</fullName>
    </submittedName>
</protein>
<dbReference type="PROSITE" id="PS51257">
    <property type="entry name" value="PROKAR_LIPOPROTEIN"/>
    <property type="match status" value="1"/>
</dbReference>
<keyword evidence="1" id="KW-0812">Transmembrane</keyword>
<comment type="caution">
    <text evidence="2">The sequence shown here is derived from an EMBL/GenBank/DDBJ whole genome shotgun (WGS) entry which is preliminary data.</text>
</comment>
<reference evidence="2" key="1">
    <citation type="submission" date="2020-04" db="EMBL/GenBank/DDBJ databases">
        <title>Deep metagenomics examines the oral microbiome during advanced dental caries in children, revealing novel taxa and co-occurrences with host molecules.</title>
        <authorList>
            <person name="Baker J.L."/>
            <person name="Morton J.T."/>
            <person name="Dinis M."/>
            <person name="Alvarez R."/>
            <person name="Tran N.C."/>
            <person name="Knight R."/>
            <person name="Edlund A."/>
        </authorList>
    </citation>
    <scope>NUCLEOTIDE SEQUENCE</scope>
    <source>
        <strain evidence="2">JCVI_38_bin.5</strain>
    </source>
</reference>
<sequence length="85" mass="9174">MSRRKVFATSVLLSTSLLLMGCLMLFPLIARADVIPEPEWESPTRRVVETIAQTNGAGDALVVIVPVLILAFAIIAVVAIIKSKK</sequence>
<keyword evidence="1" id="KW-1133">Transmembrane helix</keyword>
<dbReference type="EMBL" id="JABZGW010000190">
    <property type="protein sequence ID" value="MBF4807988.1"/>
    <property type="molecule type" value="Genomic_DNA"/>
</dbReference>
<accession>A0A930W1B2</accession>
<gene>
    <name evidence="2" type="ORF">HXK26_04770</name>
</gene>